<dbReference type="EMBL" id="LNXX01000002">
    <property type="protein sequence ID" value="KTC93900.1"/>
    <property type="molecule type" value="Genomic_DNA"/>
</dbReference>
<protein>
    <submittedName>
        <fullName evidence="3">Uncharacterized protein</fullName>
    </submittedName>
</protein>
<evidence type="ECO:0000313" key="5">
    <source>
        <dbReference type="Proteomes" id="UP000255316"/>
    </source>
</evidence>
<name>A0A378ISF1_9GAMM</name>
<feature type="compositionally biased region" description="Low complexity" evidence="1">
    <location>
        <begin position="209"/>
        <end position="227"/>
    </location>
</feature>
<dbReference type="RefSeq" id="WP_058463341.1">
    <property type="nucleotide sequence ID" value="NZ_CAAAHQ010000006.1"/>
</dbReference>
<feature type="region of interest" description="Disordered" evidence="1">
    <location>
        <begin position="305"/>
        <end position="328"/>
    </location>
</feature>
<dbReference type="AlphaFoldDB" id="A0A378ISF1"/>
<gene>
    <name evidence="2" type="ORF">Lcin_0085</name>
    <name evidence="3" type="ORF">NCTC12438_01504</name>
</gene>
<feature type="compositionally biased region" description="Basic and acidic residues" evidence="1">
    <location>
        <begin position="310"/>
        <end position="320"/>
    </location>
</feature>
<dbReference type="OrthoDB" id="5630625at2"/>
<feature type="compositionally biased region" description="Basic and acidic residues" evidence="1">
    <location>
        <begin position="1036"/>
        <end position="1049"/>
    </location>
</feature>
<reference evidence="2 4" key="1">
    <citation type="submission" date="2015-11" db="EMBL/GenBank/DDBJ databases">
        <title>Genomic analysis of 38 Legionella species identifies large and diverse effector repertoires.</title>
        <authorList>
            <person name="Burstein D."/>
            <person name="Amaro F."/>
            <person name="Zusman T."/>
            <person name="Lifshitz Z."/>
            <person name="Cohen O."/>
            <person name="Gilbert J.A."/>
            <person name="Pupko T."/>
            <person name="Shuman H.A."/>
            <person name="Segal G."/>
        </authorList>
    </citation>
    <scope>NUCLEOTIDE SEQUENCE [LARGE SCALE GENOMIC DNA]</scope>
    <source>
        <strain evidence="2 4">CDC#72-OH-14</strain>
    </source>
</reference>
<feature type="compositionally biased region" description="Basic and acidic residues" evidence="1">
    <location>
        <begin position="280"/>
        <end position="290"/>
    </location>
</feature>
<feature type="region of interest" description="Disordered" evidence="1">
    <location>
        <begin position="1023"/>
        <end position="1049"/>
    </location>
</feature>
<feature type="compositionally biased region" description="Low complexity" evidence="1">
    <location>
        <begin position="262"/>
        <end position="278"/>
    </location>
</feature>
<reference evidence="3 5" key="2">
    <citation type="submission" date="2018-06" db="EMBL/GenBank/DDBJ databases">
        <authorList>
            <consortium name="Pathogen Informatics"/>
            <person name="Doyle S."/>
        </authorList>
    </citation>
    <scope>NUCLEOTIDE SEQUENCE [LARGE SCALE GENOMIC DNA]</scope>
    <source>
        <strain evidence="3 5">NCTC12438</strain>
    </source>
</reference>
<dbReference type="STRING" id="28085.Lcin_0085"/>
<evidence type="ECO:0000313" key="3">
    <source>
        <dbReference type="EMBL" id="STX34894.1"/>
    </source>
</evidence>
<keyword evidence="4" id="KW-1185">Reference proteome</keyword>
<organism evidence="3 5">
    <name type="scientific">Legionella cincinnatiensis</name>
    <dbReference type="NCBI Taxonomy" id="28085"/>
    <lineage>
        <taxon>Bacteria</taxon>
        <taxon>Pseudomonadati</taxon>
        <taxon>Pseudomonadota</taxon>
        <taxon>Gammaproteobacteria</taxon>
        <taxon>Legionellales</taxon>
        <taxon>Legionellaceae</taxon>
        <taxon>Legionella</taxon>
    </lineage>
</organism>
<dbReference type="Proteomes" id="UP000054854">
    <property type="component" value="Unassembled WGS sequence"/>
</dbReference>
<dbReference type="Proteomes" id="UP000255316">
    <property type="component" value="Unassembled WGS sequence"/>
</dbReference>
<feature type="region of interest" description="Disordered" evidence="1">
    <location>
        <begin position="113"/>
        <end position="170"/>
    </location>
</feature>
<evidence type="ECO:0000313" key="2">
    <source>
        <dbReference type="EMBL" id="KTC93900.1"/>
    </source>
</evidence>
<feature type="compositionally biased region" description="Basic and acidic residues" evidence="1">
    <location>
        <begin position="199"/>
        <end position="208"/>
    </location>
</feature>
<dbReference type="EMBL" id="UGNX01000001">
    <property type="protein sequence ID" value="STX34894.1"/>
    <property type="molecule type" value="Genomic_DNA"/>
</dbReference>
<evidence type="ECO:0000256" key="1">
    <source>
        <dbReference type="SAM" id="MobiDB-lite"/>
    </source>
</evidence>
<accession>A0A378ISF1</accession>
<proteinExistence type="predicted"/>
<feature type="compositionally biased region" description="Low complexity" evidence="1">
    <location>
        <begin position="152"/>
        <end position="164"/>
    </location>
</feature>
<evidence type="ECO:0000313" key="4">
    <source>
        <dbReference type="Proteomes" id="UP000054854"/>
    </source>
</evidence>
<feature type="region of interest" description="Disordered" evidence="1">
    <location>
        <begin position="187"/>
        <end position="290"/>
    </location>
</feature>
<sequence>MDELKKEILQNLIVSVEILIKEEIKRHPTLKAPASSASKILNLINEFKALSAEDQDNIEKLNHVVAKIERLAVTSQHNRDNPLARFLMADSSGVYDDIVNSIAVIKNKLLQDSVSSPEVQQNDDDWIEPSSEDKSETSNESQSENIIEPRALPISSSLPSSRPLPELKEVQEEQKLSFSAKAYDDDVWERPIRRRKARSPLESKKQDTSESSDVSISSSVSSSQPSPELKEASSSSKVQDDEVWKKTPPKSTIGDPIKSKTSEIQSSGSPIVSSSSQPDPELRRPRLQRADRAIFRQSVIRPLRSLNTEDQDKAVEKKEAPQASSPSFAFISEATNQQIIKVINTNYAPNLKGNFESISSQSSQEMLHSLEQNLRICERLKHPYPTWVYTRIEPEHPGEKAIIKIKHDPTTSITAEELDTKIKYSIITRKLSIIGGVLTLLDSPDYLTSNPEQKQAIRNELARLSNEIIASRNNAVTPDPKEELDRFVVSLATSLKTMTHPVPNNIIRDIREAERYFVAEHNKNQVLIVETPRENETILQIDIGLNHQLTSEQKQEYLAIHNNEDKQPKWFQALSAAEQSWYLEKIPHPNNPEAVKEEKWNNFQLLFKSSAMPHAPGFPNARINYLMLKRNEDLEIVSASVKSATPVSYEMPSEEQEKHSKDNAQQLVNITQHLASINHENLWGNFFRENKPKIPILIQSLLSEKVEKMGFEVAKADNRLIQGQVKAMKDLDAEGFHLMYHNDGTNAFSRGNKISMRDDSEFEELVNIAEEFLAAVYHELDQRINAKSAHANSALEIEGGYLFCVEKGKAAEQQSRLNKFIERLEANPHITSEQKASIIIMIRVLDEYYRDPQEDPKLSRNKAEYIIALKKLLVEAMGGAASNNCKSGKDRTGQSEVYQHALTLFTMLHSESDALLRYDEKGDRRNAFCQLAAMLNASQKIQEAAAFNTPGCVGTKSNGISKIIDDGIRQEGQFKDLHSKGCKLASMNKPKEFIKDESSKAMEAQKMTTKTTNAKNRLNEIKGLANKKAQNNGYEDINHESRRDMSMSR</sequence>